<dbReference type="GO" id="GO:0003950">
    <property type="term" value="F:NAD+ poly-ADP-ribosyltransferase activity"/>
    <property type="evidence" value="ECO:0007669"/>
    <property type="project" value="InterPro"/>
</dbReference>
<organism evidence="2">
    <name type="scientific">Sesamum radiatum</name>
    <name type="common">Black benniseed</name>
    <dbReference type="NCBI Taxonomy" id="300843"/>
    <lineage>
        <taxon>Eukaryota</taxon>
        <taxon>Viridiplantae</taxon>
        <taxon>Streptophyta</taxon>
        <taxon>Embryophyta</taxon>
        <taxon>Tracheophyta</taxon>
        <taxon>Spermatophyta</taxon>
        <taxon>Magnoliopsida</taxon>
        <taxon>eudicotyledons</taxon>
        <taxon>Gunneridae</taxon>
        <taxon>Pentapetalae</taxon>
        <taxon>asterids</taxon>
        <taxon>lamiids</taxon>
        <taxon>Lamiales</taxon>
        <taxon>Pedaliaceae</taxon>
        <taxon>Sesamum</taxon>
    </lineage>
</organism>
<comment type="caution">
    <text evidence="2">The sequence shown here is derived from an EMBL/GenBank/DDBJ whole genome shotgun (WGS) entry which is preliminary data.</text>
</comment>
<dbReference type="PANTHER" id="PTHR32263">
    <property type="entry name" value="INACTIVE POLY [ADP-RIBOSE] POLYMERASE SRO4-RELATED"/>
    <property type="match status" value="1"/>
</dbReference>
<dbReference type="Gene3D" id="3.90.228.10">
    <property type="match status" value="1"/>
</dbReference>
<dbReference type="InterPro" id="IPR044964">
    <property type="entry name" value="RCD1/SRO1-5"/>
</dbReference>
<dbReference type="PROSITE" id="PS51059">
    <property type="entry name" value="PARP_CATALYTIC"/>
    <property type="match status" value="1"/>
</dbReference>
<name>A0AAW2L3J5_SESRA</name>
<evidence type="ECO:0000313" key="2">
    <source>
        <dbReference type="EMBL" id="KAL0313212.1"/>
    </source>
</evidence>
<reference evidence="2" key="1">
    <citation type="submission" date="2020-06" db="EMBL/GenBank/DDBJ databases">
        <authorList>
            <person name="Li T."/>
            <person name="Hu X."/>
            <person name="Zhang T."/>
            <person name="Song X."/>
            <person name="Zhang H."/>
            <person name="Dai N."/>
            <person name="Sheng W."/>
            <person name="Hou X."/>
            <person name="Wei L."/>
        </authorList>
    </citation>
    <scope>NUCLEOTIDE SEQUENCE</scope>
    <source>
        <strain evidence="2">G02</strain>
        <tissue evidence="2">Leaf</tissue>
    </source>
</reference>
<sequence>METRLELFEKQVEITKKYRGDANVQYAWLPCVGGAVQTILKYGVGYYEPLKIERMHGIGMHLIPANGTPIRFSFSTSLRNKIGFNFVYALLLSNDDCIKCANGLILLFFINYFDVDENDTRHLVLCRVIMGNMELVPLGSSQFHPSSEDFDSGVDNLQNPKRYVVWNMNMNSHIYPECVVSFKMTSDVEGTVSGKECKVDIPGTGTGTCYGGPQSQVWSSLQELVILLCG</sequence>
<accession>A0AAW2L3J5</accession>
<protein>
    <submittedName>
        <fullName evidence="2">Inactive poly [ADP-ribose] polymerase RCD1</fullName>
    </submittedName>
</protein>
<dbReference type="PANTHER" id="PTHR32263:SF41">
    <property type="entry name" value="INACTIVE POLY [ADP-RIBOSE] POLYMERASE RCD1-LIKE ISOFORM X1"/>
    <property type="match status" value="1"/>
</dbReference>
<feature type="domain" description="PARP catalytic" evidence="1">
    <location>
        <begin position="1"/>
        <end position="203"/>
    </location>
</feature>
<dbReference type="EMBL" id="JACGWJ010000026">
    <property type="protein sequence ID" value="KAL0313212.1"/>
    <property type="molecule type" value="Genomic_DNA"/>
</dbReference>
<gene>
    <name evidence="2" type="ORF">Sradi_5720500</name>
</gene>
<evidence type="ECO:0000259" key="1">
    <source>
        <dbReference type="PROSITE" id="PS51059"/>
    </source>
</evidence>
<dbReference type="InterPro" id="IPR012317">
    <property type="entry name" value="Poly(ADP-ribose)pol_cat_dom"/>
</dbReference>
<dbReference type="AlphaFoldDB" id="A0AAW2L3J5"/>
<dbReference type="SUPFAM" id="SSF56399">
    <property type="entry name" value="ADP-ribosylation"/>
    <property type="match status" value="1"/>
</dbReference>
<proteinExistence type="predicted"/>
<reference evidence="2" key="2">
    <citation type="journal article" date="2024" name="Plant">
        <title>Genomic evolution and insights into agronomic trait innovations of Sesamum species.</title>
        <authorList>
            <person name="Miao H."/>
            <person name="Wang L."/>
            <person name="Qu L."/>
            <person name="Liu H."/>
            <person name="Sun Y."/>
            <person name="Le M."/>
            <person name="Wang Q."/>
            <person name="Wei S."/>
            <person name="Zheng Y."/>
            <person name="Lin W."/>
            <person name="Duan Y."/>
            <person name="Cao H."/>
            <person name="Xiong S."/>
            <person name="Wang X."/>
            <person name="Wei L."/>
            <person name="Li C."/>
            <person name="Ma Q."/>
            <person name="Ju M."/>
            <person name="Zhao R."/>
            <person name="Li G."/>
            <person name="Mu C."/>
            <person name="Tian Q."/>
            <person name="Mei H."/>
            <person name="Zhang T."/>
            <person name="Gao T."/>
            <person name="Zhang H."/>
        </authorList>
    </citation>
    <scope>NUCLEOTIDE SEQUENCE</scope>
    <source>
        <strain evidence="2">G02</strain>
    </source>
</reference>